<keyword evidence="2" id="KW-0812">Transmembrane</keyword>
<sequence>MAAFGVEVNMDATQTQRLSRPVVRVTVLAGLGALGVFLWMLASLLFGGTAAHAETTASPGGGLLGGVSGTVAKVTGAVTQTTTGATGAVAQTTKSVIQQTSAVADVASRAVQSSTTTVAKVPVVSAITTPVVHAVQRTVATATTRVVQPVVAPVVHAVENGVAKPLVAPVVQLVTAVPVVGDIVKTTGIDTTLTGVAGAVDTTVGTVVGGTAGAVTGSIPPVLTGPGASGSGSDPNGALPGTTPSSPSAGLPGVASPGAVGAVSPPALSAPVDAASASAIGSTMATLTRSFAAVALVSARDVAAAWFPTSSAPAAPGSPFAGMSAQCVLGGACSFGPSGAATGALGALSILAFVAAYRAWMRRREQDDRVPHAPVYATDTSPD</sequence>
<evidence type="ECO:0000313" key="3">
    <source>
        <dbReference type="EMBL" id="KHK95152.1"/>
    </source>
</evidence>
<feature type="region of interest" description="Disordered" evidence="1">
    <location>
        <begin position="219"/>
        <end position="253"/>
    </location>
</feature>
<evidence type="ECO:0000256" key="2">
    <source>
        <dbReference type="SAM" id="Phobius"/>
    </source>
</evidence>
<organism evidence="3 4">
    <name type="scientific">Microbacterium mangrovi</name>
    <dbReference type="NCBI Taxonomy" id="1348253"/>
    <lineage>
        <taxon>Bacteria</taxon>
        <taxon>Bacillati</taxon>
        <taxon>Actinomycetota</taxon>
        <taxon>Actinomycetes</taxon>
        <taxon>Micrococcales</taxon>
        <taxon>Microbacteriaceae</taxon>
        <taxon>Microbacterium</taxon>
    </lineage>
</organism>
<keyword evidence="2" id="KW-0472">Membrane</keyword>
<proteinExistence type="predicted"/>
<name>A0A0B2A020_9MICO</name>
<keyword evidence="4" id="KW-1185">Reference proteome</keyword>
<gene>
    <name evidence="3" type="ORF">LK09_19780</name>
</gene>
<dbReference type="AlphaFoldDB" id="A0A0B2A020"/>
<feature type="transmembrane region" description="Helical" evidence="2">
    <location>
        <begin position="340"/>
        <end position="360"/>
    </location>
</feature>
<evidence type="ECO:0000313" key="4">
    <source>
        <dbReference type="Proteomes" id="UP000031030"/>
    </source>
</evidence>
<feature type="transmembrane region" description="Helical" evidence="2">
    <location>
        <begin position="25"/>
        <end position="46"/>
    </location>
</feature>
<reference evidence="3 4" key="1">
    <citation type="submission" date="2014-11" db="EMBL/GenBank/DDBJ databases">
        <title>Genome sequence of Microbacterium mangrovi MUSC 115(T).</title>
        <authorList>
            <person name="Lee L.-H."/>
        </authorList>
    </citation>
    <scope>NUCLEOTIDE SEQUENCE [LARGE SCALE GENOMIC DNA]</scope>
    <source>
        <strain evidence="3 4">MUSC 115</strain>
    </source>
</reference>
<evidence type="ECO:0000256" key="1">
    <source>
        <dbReference type="SAM" id="MobiDB-lite"/>
    </source>
</evidence>
<comment type="caution">
    <text evidence="3">The sequence shown here is derived from an EMBL/GenBank/DDBJ whole genome shotgun (WGS) entry which is preliminary data.</text>
</comment>
<dbReference type="EMBL" id="JTDK01000027">
    <property type="protein sequence ID" value="KHK95152.1"/>
    <property type="molecule type" value="Genomic_DNA"/>
</dbReference>
<accession>A0A0B2A020</accession>
<protein>
    <submittedName>
        <fullName evidence="3">Uncharacterized protein</fullName>
    </submittedName>
</protein>
<keyword evidence="2" id="KW-1133">Transmembrane helix</keyword>
<dbReference type="Proteomes" id="UP000031030">
    <property type="component" value="Unassembled WGS sequence"/>
</dbReference>